<proteinExistence type="predicted"/>
<keyword evidence="1" id="KW-0812">Transmembrane</keyword>
<keyword evidence="3" id="KW-1185">Reference proteome</keyword>
<dbReference type="EMBL" id="JYDW01000103">
    <property type="protein sequence ID" value="KRZ55988.1"/>
    <property type="molecule type" value="Genomic_DNA"/>
</dbReference>
<sequence>MHTYVYFIAQIICAAALQHFLCVCISLKSNEPALSIAKRLSKSVQFNISPTSSRRESPLARNNVRLLMMYANNFAIFFVSNRWIFFDIVHSVAIAVRIGDALAVVQMPSQGKLAWQTGAALFSVG</sequence>
<reference evidence="2 3" key="1">
    <citation type="submission" date="2015-05" db="EMBL/GenBank/DDBJ databases">
        <title>Evolution of Trichinella species and genotypes.</title>
        <authorList>
            <person name="Korhonen P.K."/>
            <person name="Edoardo P."/>
            <person name="Giuseppe L.R."/>
            <person name="Gasser R.B."/>
        </authorList>
    </citation>
    <scope>NUCLEOTIDE SEQUENCE [LARGE SCALE GENOMIC DNA]</scope>
    <source>
        <strain evidence="2">ISS10</strain>
    </source>
</reference>
<protein>
    <submittedName>
        <fullName evidence="2">Uncharacterized protein</fullName>
    </submittedName>
</protein>
<keyword evidence="1" id="KW-0472">Membrane</keyword>
<accession>A0A0V1L8V9</accession>
<evidence type="ECO:0000256" key="1">
    <source>
        <dbReference type="SAM" id="Phobius"/>
    </source>
</evidence>
<feature type="transmembrane region" description="Helical" evidence="1">
    <location>
        <begin position="6"/>
        <end position="27"/>
    </location>
</feature>
<gene>
    <name evidence="2" type="ORF">T02_16229</name>
</gene>
<organism evidence="2 3">
    <name type="scientific">Trichinella nativa</name>
    <dbReference type="NCBI Taxonomy" id="6335"/>
    <lineage>
        <taxon>Eukaryota</taxon>
        <taxon>Metazoa</taxon>
        <taxon>Ecdysozoa</taxon>
        <taxon>Nematoda</taxon>
        <taxon>Enoplea</taxon>
        <taxon>Dorylaimia</taxon>
        <taxon>Trichinellida</taxon>
        <taxon>Trichinellidae</taxon>
        <taxon>Trichinella</taxon>
    </lineage>
</organism>
<evidence type="ECO:0000313" key="2">
    <source>
        <dbReference type="EMBL" id="KRZ55988.1"/>
    </source>
</evidence>
<dbReference type="Proteomes" id="UP000054721">
    <property type="component" value="Unassembled WGS sequence"/>
</dbReference>
<comment type="caution">
    <text evidence="2">The sequence shown here is derived from an EMBL/GenBank/DDBJ whole genome shotgun (WGS) entry which is preliminary data.</text>
</comment>
<evidence type="ECO:0000313" key="3">
    <source>
        <dbReference type="Proteomes" id="UP000054721"/>
    </source>
</evidence>
<keyword evidence="1" id="KW-1133">Transmembrane helix</keyword>
<dbReference type="AlphaFoldDB" id="A0A0V1L8V9"/>
<name>A0A0V1L8V9_9BILA</name>